<feature type="domain" description="J" evidence="3">
    <location>
        <begin position="24"/>
        <end position="90"/>
    </location>
</feature>
<gene>
    <name evidence="4" type="ORF">GS601_16770</name>
</gene>
<dbReference type="PROSITE" id="PS00636">
    <property type="entry name" value="DNAJ_1"/>
    <property type="match status" value="1"/>
</dbReference>
<sequence>MTQDQANSGRSGNRSPYQQVTGSDYYKLLGLHPSASVRDIRQTYRELSKLYHPDTTALPSAIATEKFQRINEAYATLSNLERRTAYDQKIGYSRTIVSQPLPTLNKPQSSSSAYLDPTDRPLSAGELFALFILGLTFLACLVLAVTIGLTRGEEAFKPIIAHDPVIQEVLNEMQTADAIAVERNLEGTEAPLLAPVSQSTKGLDKALEPSPHVKSSGETVDMGAENTLQATPKIVPPEPQAVAESNAEPSAIIEADSLSRQP</sequence>
<dbReference type="Gene3D" id="1.10.287.110">
    <property type="entry name" value="DnaJ domain"/>
    <property type="match status" value="1"/>
</dbReference>
<name>A0A8J8CJQ9_9CYAN</name>
<dbReference type="PANTHER" id="PTHR44825:SF1">
    <property type="entry name" value="DNAJ HOMOLOG SUBFAMILY C MEMBER 4"/>
    <property type="match status" value="1"/>
</dbReference>
<dbReference type="PANTHER" id="PTHR44825">
    <property type="match status" value="1"/>
</dbReference>
<keyword evidence="2" id="KW-0812">Transmembrane</keyword>
<dbReference type="SUPFAM" id="SSF46565">
    <property type="entry name" value="Chaperone J-domain"/>
    <property type="match status" value="1"/>
</dbReference>
<keyword evidence="5" id="KW-1185">Reference proteome</keyword>
<dbReference type="InterPro" id="IPR001623">
    <property type="entry name" value="DnaJ_domain"/>
</dbReference>
<proteinExistence type="predicted"/>
<feature type="region of interest" description="Disordered" evidence="1">
    <location>
        <begin position="199"/>
        <end position="262"/>
    </location>
</feature>
<evidence type="ECO:0000313" key="4">
    <source>
        <dbReference type="EMBL" id="NDJ18919.1"/>
    </source>
</evidence>
<dbReference type="InterPro" id="IPR052763">
    <property type="entry name" value="DnaJ_C4"/>
</dbReference>
<dbReference type="SMART" id="SM00271">
    <property type="entry name" value="DnaJ"/>
    <property type="match status" value="1"/>
</dbReference>
<dbReference type="RefSeq" id="WP_162424442.1">
    <property type="nucleotide sequence ID" value="NZ_WVIE01000021.1"/>
</dbReference>
<dbReference type="Pfam" id="PF00226">
    <property type="entry name" value="DnaJ"/>
    <property type="match status" value="1"/>
</dbReference>
<dbReference type="AlphaFoldDB" id="A0A8J8CJQ9"/>
<reference evidence="4" key="1">
    <citation type="submission" date="2019-12" db="EMBL/GenBank/DDBJ databases">
        <title>High-Quality draft genome sequences of three cyanobacteria isolated from the limestone walls of the Old Cathedral of Coimbra.</title>
        <authorList>
            <person name="Tiago I."/>
            <person name="Soares F."/>
            <person name="Portugal A."/>
        </authorList>
    </citation>
    <scope>NUCLEOTIDE SEQUENCE</scope>
    <source>
        <strain evidence="4">A</strain>
    </source>
</reference>
<accession>A0A8J8CJQ9</accession>
<evidence type="ECO:0000256" key="2">
    <source>
        <dbReference type="SAM" id="Phobius"/>
    </source>
</evidence>
<dbReference type="InterPro" id="IPR018253">
    <property type="entry name" value="DnaJ_domain_CS"/>
</dbReference>
<evidence type="ECO:0000256" key="1">
    <source>
        <dbReference type="SAM" id="MobiDB-lite"/>
    </source>
</evidence>
<dbReference type="EMBL" id="WVIE01000021">
    <property type="protein sequence ID" value="NDJ18919.1"/>
    <property type="molecule type" value="Genomic_DNA"/>
</dbReference>
<dbReference type="PRINTS" id="PR00625">
    <property type="entry name" value="JDOMAIN"/>
</dbReference>
<dbReference type="PROSITE" id="PS50076">
    <property type="entry name" value="DNAJ_2"/>
    <property type="match status" value="1"/>
</dbReference>
<comment type="caution">
    <text evidence="4">The sequence shown here is derived from an EMBL/GenBank/DDBJ whole genome shotgun (WGS) entry which is preliminary data.</text>
</comment>
<dbReference type="InterPro" id="IPR036869">
    <property type="entry name" value="J_dom_sf"/>
</dbReference>
<dbReference type="Proteomes" id="UP000646053">
    <property type="component" value="Unassembled WGS sequence"/>
</dbReference>
<feature type="transmembrane region" description="Helical" evidence="2">
    <location>
        <begin position="127"/>
        <end position="149"/>
    </location>
</feature>
<dbReference type="CDD" id="cd06257">
    <property type="entry name" value="DnaJ"/>
    <property type="match status" value="1"/>
</dbReference>
<evidence type="ECO:0000313" key="5">
    <source>
        <dbReference type="Proteomes" id="UP000646053"/>
    </source>
</evidence>
<keyword evidence="2" id="KW-0472">Membrane</keyword>
<organism evidence="4 5">
    <name type="scientific">Myxacorys almedinensis A</name>
    <dbReference type="NCBI Taxonomy" id="2690445"/>
    <lineage>
        <taxon>Bacteria</taxon>
        <taxon>Bacillati</taxon>
        <taxon>Cyanobacteriota</taxon>
        <taxon>Cyanophyceae</taxon>
        <taxon>Leptolyngbyales</taxon>
        <taxon>Leptolyngbyaceae</taxon>
        <taxon>Myxacorys</taxon>
        <taxon>Myxacorys almedinensis</taxon>
    </lineage>
</organism>
<evidence type="ECO:0000259" key="3">
    <source>
        <dbReference type="PROSITE" id="PS50076"/>
    </source>
</evidence>
<keyword evidence="2" id="KW-1133">Transmembrane helix</keyword>
<protein>
    <submittedName>
        <fullName evidence="4">DnaJ domain-containing protein</fullName>
    </submittedName>
</protein>